<dbReference type="SUPFAM" id="SSF55347">
    <property type="entry name" value="Glyceraldehyde-3-phosphate dehydrogenase-like, C-terminal domain"/>
    <property type="match status" value="1"/>
</dbReference>
<dbReference type="EMBL" id="BNCJ01000002">
    <property type="protein sequence ID" value="GHF43854.1"/>
    <property type="molecule type" value="Genomic_DNA"/>
</dbReference>
<dbReference type="InterPro" id="IPR051450">
    <property type="entry name" value="Gfo/Idh/MocA_Oxidoreductases"/>
</dbReference>
<dbReference type="InterPro" id="IPR055170">
    <property type="entry name" value="GFO_IDH_MocA-like_dom"/>
</dbReference>
<name>A0A8J3M8R5_9RHOB</name>
<dbReference type="InterPro" id="IPR036291">
    <property type="entry name" value="NAD(P)-bd_dom_sf"/>
</dbReference>
<gene>
    <name evidence="3" type="ORF">GCM10017056_14700</name>
</gene>
<sequence>MTGAVPIAVVGAGMIGRRHAEAIFAAPGVSLAAIADPAPGAREVAEGLGVPCYPGLDHLLAARVADAVILATPNQMHVEGALACIAAGLPVLVEKPLASDLDGARRIVAAGEAAGVPVATGHHRRHNPLIARAKALLDEGRLGQVATVQGTTWFLKPDDYFDTEWRRRKGAGPVYLNLIHDVDLLQHFCGPVTQVQAMESNALRGNEVEETSVILLRFASGVIGTVNVCDAAAAPWSWELTARENPVYPATGEACYLIGGTRGSLSLPSLALWTHEGKNSWWSPIAATRFPFDFADPLVLQAAQFGRVVRDGEAPVVTARDGLAALAVIEAVKQAAASGALVNVEVEA</sequence>
<dbReference type="AlphaFoldDB" id="A0A8J3M8R5"/>
<dbReference type="Proteomes" id="UP000626220">
    <property type="component" value="Unassembled WGS sequence"/>
</dbReference>
<dbReference type="RefSeq" id="WP_189679377.1">
    <property type="nucleotide sequence ID" value="NZ_BNCJ01000002.1"/>
</dbReference>
<organism evidence="3 4">
    <name type="scientific">Seohaeicola zhoushanensis</name>
    <dbReference type="NCBI Taxonomy" id="1569283"/>
    <lineage>
        <taxon>Bacteria</taxon>
        <taxon>Pseudomonadati</taxon>
        <taxon>Pseudomonadota</taxon>
        <taxon>Alphaproteobacteria</taxon>
        <taxon>Rhodobacterales</taxon>
        <taxon>Roseobacteraceae</taxon>
        <taxon>Seohaeicola</taxon>
    </lineage>
</organism>
<dbReference type="PANTHER" id="PTHR43377:SF8">
    <property type="entry name" value="BLR3664 PROTEIN"/>
    <property type="match status" value="1"/>
</dbReference>
<keyword evidence="4" id="KW-1185">Reference proteome</keyword>
<dbReference type="PANTHER" id="PTHR43377">
    <property type="entry name" value="BILIVERDIN REDUCTASE A"/>
    <property type="match status" value="1"/>
</dbReference>
<proteinExistence type="predicted"/>
<dbReference type="GO" id="GO:0000166">
    <property type="term" value="F:nucleotide binding"/>
    <property type="evidence" value="ECO:0007669"/>
    <property type="project" value="InterPro"/>
</dbReference>
<protein>
    <submittedName>
        <fullName evidence="3">Oxidoreductase</fullName>
    </submittedName>
</protein>
<dbReference type="Pfam" id="PF22725">
    <property type="entry name" value="GFO_IDH_MocA_C3"/>
    <property type="match status" value="1"/>
</dbReference>
<dbReference type="Gene3D" id="3.30.360.10">
    <property type="entry name" value="Dihydrodipicolinate Reductase, domain 2"/>
    <property type="match status" value="1"/>
</dbReference>
<evidence type="ECO:0000259" key="2">
    <source>
        <dbReference type="Pfam" id="PF22725"/>
    </source>
</evidence>
<evidence type="ECO:0000259" key="1">
    <source>
        <dbReference type="Pfam" id="PF01408"/>
    </source>
</evidence>
<evidence type="ECO:0000313" key="3">
    <source>
        <dbReference type="EMBL" id="GHF43854.1"/>
    </source>
</evidence>
<evidence type="ECO:0000313" key="4">
    <source>
        <dbReference type="Proteomes" id="UP000626220"/>
    </source>
</evidence>
<feature type="domain" description="GFO/IDH/MocA-like oxidoreductase" evidence="2">
    <location>
        <begin position="131"/>
        <end position="265"/>
    </location>
</feature>
<comment type="caution">
    <text evidence="3">The sequence shown here is derived from an EMBL/GenBank/DDBJ whole genome shotgun (WGS) entry which is preliminary data.</text>
</comment>
<dbReference type="Gene3D" id="3.40.50.720">
    <property type="entry name" value="NAD(P)-binding Rossmann-like Domain"/>
    <property type="match status" value="1"/>
</dbReference>
<reference evidence="3" key="2">
    <citation type="submission" date="2020-09" db="EMBL/GenBank/DDBJ databases">
        <authorList>
            <person name="Sun Q."/>
            <person name="Kim S."/>
        </authorList>
    </citation>
    <scope>NUCLEOTIDE SEQUENCE</scope>
    <source>
        <strain evidence="3">KCTC 42650</strain>
    </source>
</reference>
<dbReference type="Pfam" id="PF01408">
    <property type="entry name" value="GFO_IDH_MocA"/>
    <property type="match status" value="1"/>
</dbReference>
<accession>A0A8J3M8R5</accession>
<dbReference type="SUPFAM" id="SSF51735">
    <property type="entry name" value="NAD(P)-binding Rossmann-fold domains"/>
    <property type="match status" value="1"/>
</dbReference>
<reference evidence="3" key="1">
    <citation type="journal article" date="2014" name="Int. J. Syst. Evol. Microbiol.">
        <title>Complete genome sequence of Corynebacterium casei LMG S-19264T (=DSM 44701T), isolated from a smear-ripened cheese.</title>
        <authorList>
            <consortium name="US DOE Joint Genome Institute (JGI-PGF)"/>
            <person name="Walter F."/>
            <person name="Albersmeier A."/>
            <person name="Kalinowski J."/>
            <person name="Ruckert C."/>
        </authorList>
    </citation>
    <scope>NUCLEOTIDE SEQUENCE</scope>
    <source>
        <strain evidence="3">KCTC 42650</strain>
    </source>
</reference>
<feature type="domain" description="Gfo/Idh/MocA-like oxidoreductase N-terminal" evidence="1">
    <location>
        <begin position="7"/>
        <end position="122"/>
    </location>
</feature>
<dbReference type="InterPro" id="IPR000683">
    <property type="entry name" value="Gfo/Idh/MocA-like_OxRdtase_N"/>
</dbReference>